<dbReference type="RefSeq" id="WP_132742813.1">
    <property type="nucleotide sequence ID" value="NZ_SLXK01000001.1"/>
</dbReference>
<dbReference type="Pfam" id="PF13619">
    <property type="entry name" value="KTSC"/>
    <property type="match status" value="1"/>
</dbReference>
<dbReference type="Proteomes" id="UP000295416">
    <property type="component" value="Unassembled WGS sequence"/>
</dbReference>
<sequence>MNYAKFDKKISTLVTFDTIGYDRETEKLQIKFYDGTLETYADVPEEIVFAFLLSFDKEAFYKRNIKSQMMLYGTETLNV</sequence>
<feature type="domain" description="KTSC" evidence="1">
    <location>
        <begin position="17"/>
        <end position="67"/>
    </location>
</feature>
<evidence type="ECO:0000259" key="1">
    <source>
        <dbReference type="Pfam" id="PF13619"/>
    </source>
</evidence>
<dbReference type="InterPro" id="IPR025309">
    <property type="entry name" value="KTSC_dom"/>
</dbReference>
<protein>
    <submittedName>
        <fullName evidence="2">KTSC domain-containing protein</fullName>
    </submittedName>
</protein>
<dbReference type="OrthoDB" id="2968926at2"/>
<organism evidence="2 3">
    <name type="scientific">Scopulibacillus darangshiensis</name>
    <dbReference type="NCBI Taxonomy" id="442528"/>
    <lineage>
        <taxon>Bacteria</taxon>
        <taxon>Bacillati</taxon>
        <taxon>Bacillota</taxon>
        <taxon>Bacilli</taxon>
        <taxon>Bacillales</taxon>
        <taxon>Sporolactobacillaceae</taxon>
        <taxon>Scopulibacillus</taxon>
    </lineage>
</organism>
<dbReference type="EMBL" id="SLXK01000001">
    <property type="protein sequence ID" value="TCP32292.1"/>
    <property type="molecule type" value="Genomic_DNA"/>
</dbReference>
<name>A0A4R2PB92_9BACL</name>
<evidence type="ECO:0000313" key="3">
    <source>
        <dbReference type="Proteomes" id="UP000295416"/>
    </source>
</evidence>
<gene>
    <name evidence="2" type="ORF">EV207_101271</name>
</gene>
<comment type="caution">
    <text evidence="2">The sequence shown here is derived from an EMBL/GenBank/DDBJ whole genome shotgun (WGS) entry which is preliminary data.</text>
</comment>
<reference evidence="2 3" key="1">
    <citation type="submission" date="2019-03" db="EMBL/GenBank/DDBJ databases">
        <title>Genomic Encyclopedia of Type Strains, Phase IV (KMG-IV): sequencing the most valuable type-strain genomes for metagenomic binning, comparative biology and taxonomic classification.</title>
        <authorList>
            <person name="Goeker M."/>
        </authorList>
    </citation>
    <scope>NUCLEOTIDE SEQUENCE [LARGE SCALE GENOMIC DNA]</scope>
    <source>
        <strain evidence="2 3">DSM 19377</strain>
    </source>
</reference>
<proteinExistence type="predicted"/>
<evidence type="ECO:0000313" key="2">
    <source>
        <dbReference type="EMBL" id="TCP32292.1"/>
    </source>
</evidence>
<keyword evidence="3" id="KW-1185">Reference proteome</keyword>
<dbReference type="AlphaFoldDB" id="A0A4R2PB92"/>
<accession>A0A4R2PB92</accession>